<keyword evidence="4 6" id="KW-0808">Transferase</keyword>
<feature type="binding site" evidence="6">
    <location>
        <position position="94"/>
    </location>
    <ligand>
        <name>5-phospho-alpha-D-ribose 1-diphosphate</name>
        <dbReference type="ChEBI" id="CHEBI:58017"/>
        <note>ligand shared between dimeric partners</note>
    </ligand>
</feature>
<dbReference type="GO" id="GO:0000287">
    <property type="term" value="F:magnesium ion binding"/>
    <property type="evidence" value="ECO:0007669"/>
    <property type="project" value="UniProtKB-UniRule"/>
</dbReference>
<comment type="pathway">
    <text evidence="1 6">Pyrimidine metabolism; UMP biosynthesis via de novo pathway; UMP from orotate: step 1/2.</text>
</comment>
<dbReference type="CDD" id="cd06223">
    <property type="entry name" value="PRTases_typeI"/>
    <property type="match status" value="1"/>
</dbReference>
<protein>
    <recommendedName>
        <fullName evidence="2 6">Orotate phosphoribosyltransferase</fullName>
        <shortName evidence="6">OPRT</shortName>
        <shortName evidence="6">OPRTase</shortName>
        <ecNumber evidence="2 6">2.4.2.10</ecNumber>
    </recommendedName>
</protein>
<evidence type="ECO:0000256" key="4">
    <source>
        <dbReference type="ARBA" id="ARBA00022679"/>
    </source>
</evidence>
<gene>
    <name evidence="6 8" type="primary">pyrE</name>
    <name evidence="8" type="ORF">Pan265_25770</name>
</gene>
<evidence type="ECO:0000256" key="2">
    <source>
        <dbReference type="ARBA" id="ARBA00011971"/>
    </source>
</evidence>
<feature type="binding site" evidence="6">
    <location>
        <position position="90"/>
    </location>
    <ligand>
        <name>5-phospho-alpha-D-ribose 1-diphosphate</name>
        <dbReference type="ChEBI" id="CHEBI:58017"/>
        <note>ligand shared between dimeric partners</note>
    </ligand>
</feature>
<dbReference type="Proteomes" id="UP000320386">
    <property type="component" value="Chromosome"/>
</dbReference>
<feature type="binding site" description="in other chain" evidence="6">
    <location>
        <begin position="116"/>
        <end position="124"/>
    </location>
    <ligand>
        <name>5-phospho-alpha-D-ribose 1-diphosphate</name>
        <dbReference type="ChEBI" id="CHEBI:58017"/>
        <note>ligand shared between dimeric partners</note>
    </ligand>
</feature>
<dbReference type="PANTHER" id="PTHR19278:SF9">
    <property type="entry name" value="URIDINE 5'-MONOPHOSPHATE SYNTHASE"/>
    <property type="match status" value="1"/>
</dbReference>
<evidence type="ECO:0000256" key="3">
    <source>
        <dbReference type="ARBA" id="ARBA00022676"/>
    </source>
</evidence>
<comment type="cofactor">
    <cofactor evidence="6">
        <name>Mg(2+)</name>
        <dbReference type="ChEBI" id="CHEBI:18420"/>
    </cofactor>
</comment>
<evidence type="ECO:0000256" key="6">
    <source>
        <dbReference type="HAMAP-Rule" id="MF_01208"/>
    </source>
</evidence>
<feature type="binding site" evidence="6">
    <location>
        <position position="120"/>
    </location>
    <ligand>
        <name>orotate</name>
        <dbReference type="ChEBI" id="CHEBI:30839"/>
    </ligand>
</feature>
<evidence type="ECO:0000256" key="5">
    <source>
        <dbReference type="ARBA" id="ARBA00022975"/>
    </source>
</evidence>
<dbReference type="PANTHER" id="PTHR19278">
    <property type="entry name" value="OROTATE PHOSPHORIBOSYLTRANSFERASE"/>
    <property type="match status" value="1"/>
</dbReference>
<dbReference type="InterPro" id="IPR029057">
    <property type="entry name" value="PRTase-like"/>
</dbReference>
<evidence type="ECO:0000313" key="8">
    <source>
        <dbReference type="EMBL" id="QDU72703.1"/>
    </source>
</evidence>
<dbReference type="EC" id="2.4.2.10" evidence="2 6"/>
<dbReference type="OrthoDB" id="4213751at2"/>
<comment type="similarity">
    <text evidence="6">Belongs to the purine/pyrimidine phosphoribosyltransferase family. PyrE subfamily.</text>
</comment>
<evidence type="ECO:0000256" key="1">
    <source>
        <dbReference type="ARBA" id="ARBA00004889"/>
    </source>
</evidence>
<dbReference type="HAMAP" id="MF_01208">
    <property type="entry name" value="PyrE"/>
    <property type="match status" value="1"/>
</dbReference>
<dbReference type="GO" id="GO:0019856">
    <property type="term" value="P:pyrimidine nucleobase biosynthetic process"/>
    <property type="evidence" value="ECO:0007669"/>
    <property type="project" value="TreeGrafter"/>
</dbReference>
<keyword evidence="3 6" id="KW-0328">Glycosyltransferase</keyword>
<keyword evidence="5 6" id="KW-0665">Pyrimidine biosynthesis</keyword>
<dbReference type="Pfam" id="PF00156">
    <property type="entry name" value="Pribosyltran"/>
    <property type="match status" value="1"/>
</dbReference>
<keyword evidence="9" id="KW-1185">Reference proteome</keyword>
<comment type="catalytic activity">
    <reaction evidence="6">
        <text>orotidine 5'-phosphate + diphosphate = orotate + 5-phospho-alpha-D-ribose 1-diphosphate</text>
        <dbReference type="Rhea" id="RHEA:10380"/>
        <dbReference type="ChEBI" id="CHEBI:30839"/>
        <dbReference type="ChEBI" id="CHEBI:33019"/>
        <dbReference type="ChEBI" id="CHEBI:57538"/>
        <dbReference type="ChEBI" id="CHEBI:58017"/>
        <dbReference type="EC" id="2.4.2.10"/>
    </reaction>
</comment>
<dbReference type="InterPro" id="IPR000836">
    <property type="entry name" value="PRTase_dom"/>
</dbReference>
<proteinExistence type="inferred from homology"/>
<sequence>MNTEELITRIREAALLEGEFTLRSGKTSRYYLDKYLFETDPVILREVGRRLAERVRGFEDVTRVAGAELGGIPLVVSVSLELGIPSLLIRNQKKDYGTAKQFEGRLEAGDRIVLLEDVATTGGQALEAARLLRDECDAEVLAVIAILDREEGARENLEGAGFVFDALFERADMRMD</sequence>
<dbReference type="GO" id="GO:0044205">
    <property type="term" value="P:'de novo' UMP biosynthetic process"/>
    <property type="evidence" value="ECO:0007669"/>
    <property type="project" value="UniProtKB-UniRule"/>
</dbReference>
<dbReference type="InterPro" id="IPR023031">
    <property type="entry name" value="OPRT"/>
</dbReference>
<comment type="caution">
    <text evidence="6">Lacks conserved residue(s) required for the propagation of feature annotation.</text>
</comment>
<feature type="binding site" evidence="6">
    <location>
        <position position="149"/>
    </location>
    <ligand>
        <name>orotate</name>
        <dbReference type="ChEBI" id="CHEBI:30839"/>
    </ligand>
</feature>
<reference evidence="8 9" key="1">
    <citation type="submission" date="2019-02" db="EMBL/GenBank/DDBJ databases">
        <title>Deep-cultivation of Planctomycetes and their phenomic and genomic characterization uncovers novel biology.</title>
        <authorList>
            <person name="Wiegand S."/>
            <person name="Jogler M."/>
            <person name="Boedeker C."/>
            <person name="Pinto D."/>
            <person name="Vollmers J."/>
            <person name="Rivas-Marin E."/>
            <person name="Kohn T."/>
            <person name="Peeters S.H."/>
            <person name="Heuer A."/>
            <person name="Rast P."/>
            <person name="Oberbeckmann S."/>
            <person name="Bunk B."/>
            <person name="Jeske O."/>
            <person name="Meyerdierks A."/>
            <person name="Storesund J.E."/>
            <person name="Kallscheuer N."/>
            <person name="Luecker S."/>
            <person name="Lage O.M."/>
            <person name="Pohl T."/>
            <person name="Merkel B.J."/>
            <person name="Hornburger P."/>
            <person name="Mueller R.-W."/>
            <person name="Bruemmer F."/>
            <person name="Labrenz M."/>
            <person name="Spormann A.M."/>
            <person name="Op den Camp H."/>
            <person name="Overmann J."/>
            <person name="Amann R."/>
            <person name="Jetten M.S.M."/>
            <person name="Mascher T."/>
            <person name="Medema M.H."/>
            <person name="Devos D.P."/>
            <person name="Kaster A.-K."/>
            <person name="Ovreas L."/>
            <person name="Rohde M."/>
            <person name="Galperin M.Y."/>
            <person name="Jogler C."/>
        </authorList>
    </citation>
    <scope>NUCLEOTIDE SEQUENCE [LARGE SCALE GENOMIC DNA]</scope>
    <source>
        <strain evidence="8 9">Pan265</strain>
    </source>
</reference>
<comment type="function">
    <text evidence="6">Catalyzes the transfer of a ribosyl phosphate group from 5-phosphoribose 1-diphosphate to orotate, leading to the formation of orotidine monophosphate (OMP).</text>
</comment>
<dbReference type="KEGG" id="mcad:Pan265_25770"/>
<dbReference type="SUPFAM" id="SSF53271">
    <property type="entry name" value="PRTase-like"/>
    <property type="match status" value="1"/>
</dbReference>
<dbReference type="InterPro" id="IPR004467">
    <property type="entry name" value="Or_phspho_trans_dom"/>
</dbReference>
<dbReference type="RefSeq" id="WP_145446866.1">
    <property type="nucleotide sequence ID" value="NZ_CP036280.1"/>
</dbReference>
<dbReference type="Gene3D" id="3.40.50.2020">
    <property type="match status" value="1"/>
</dbReference>
<dbReference type="GO" id="GO:0004588">
    <property type="term" value="F:orotate phosphoribosyltransferase activity"/>
    <property type="evidence" value="ECO:0007669"/>
    <property type="project" value="UniProtKB-UniRule"/>
</dbReference>
<comment type="subunit">
    <text evidence="6">Homodimer.</text>
</comment>
<evidence type="ECO:0000313" key="9">
    <source>
        <dbReference type="Proteomes" id="UP000320386"/>
    </source>
</evidence>
<feature type="domain" description="Phosphoribosyltransferase" evidence="7">
    <location>
        <begin position="41"/>
        <end position="164"/>
    </location>
</feature>
<keyword evidence="6" id="KW-0460">Magnesium</keyword>
<feature type="binding site" description="in other chain" evidence="6">
    <location>
        <position position="23"/>
    </location>
    <ligand>
        <name>5-phospho-alpha-D-ribose 1-diphosphate</name>
        <dbReference type="ChEBI" id="CHEBI:58017"/>
        <note>ligand shared between dimeric partners</note>
    </ligand>
</feature>
<accession>A0A518C0G0</accession>
<dbReference type="EMBL" id="CP036280">
    <property type="protein sequence ID" value="QDU72703.1"/>
    <property type="molecule type" value="Genomic_DNA"/>
</dbReference>
<dbReference type="NCBIfam" id="TIGR00336">
    <property type="entry name" value="pyrE"/>
    <property type="match status" value="1"/>
</dbReference>
<organism evidence="8 9">
    <name type="scientific">Mucisphaera calidilacus</name>
    <dbReference type="NCBI Taxonomy" id="2527982"/>
    <lineage>
        <taxon>Bacteria</taxon>
        <taxon>Pseudomonadati</taxon>
        <taxon>Planctomycetota</taxon>
        <taxon>Phycisphaerae</taxon>
        <taxon>Phycisphaerales</taxon>
        <taxon>Phycisphaeraceae</taxon>
        <taxon>Mucisphaera</taxon>
    </lineage>
</organism>
<evidence type="ECO:0000259" key="7">
    <source>
        <dbReference type="Pfam" id="PF00156"/>
    </source>
</evidence>
<name>A0A518C0G0_9BACT</name>
<dbReference type="AlphaFoldDB" id="A0A518C0G0"/>
<dbReference type="UniPathway" id="UPA00070">
    <property type="reaction ID" value="UER00119"/>
</dbReference>